<accession>A0A0C2SF64</accession>
<evidence type="ECO:0000256" key="1">
    <source>
        <dbReference type="SAM" id="Phobius"/>
    </source>
</evidence>
<keyword evidence="1" id="KW-0812">Transmembrane</keyword>
<keyword evidence="1" id="KW-1133">Transmembrane helix</keyword>
<dbReference type="AlphaFoldDB" id="A0A0C2SF64"/>
<protein>
    <submittedName>
        <fullName evidence="2">Uncharacterized protein</fullName>
    </submittedName>
</protein>
<evidence type="ECO:0000313" key="2">
    <source>
        <dbReference type="EMBL" id="KIL52549.1"/>
    </source>
</evidence>
<feature type="transmembrane region" description="Helical" evidence="1">
    <location>
        <begin position="6"/>
        <end position="22"/>
    </location>
</feature>
<comment type="caution">
    <text evidence="2">The sequence shown here is derived from an EMBL/GenBank/DDBJ whole genome shotgun (WGS) entry which is preliminary data.</text>
</comment>
<dbReference type="EMBL" id="JXRQ01000011">
    <property type="protein sequence ID" value="KIL52549.1"/>
    <property type="molecule type" value="Genomic_DNA"/>
</dbReference>
<dbReference type="RefSeq" id="WP_041121262.1">
    <property type="nucleotide sequence ID" value="NZ_JXRQ01000011.1"/>
</dbReference>
<reference evidence="2 3" key="1">
    <citation type="submission" date="2015-01" db="EMBL/GenBank/DDBJ databases">
        <title>Genome sequence of Jeotgalibacillus alimentarius.</title>
        <authorList>
            <person name="Goh K.M."/>
            <person name="Chan K.-G."/>
            <person name="Yaakop A.S."/>
            <person name="Ee R."/>
            <person name="Gan H.M."/>
            <person name="Chan C.S."/>
        </authorList>
    </citation>
    <scope>NUCLEOTIDE SEQUENCE [LARGE SCALE GENOMIC DNA]</scope>
    <source>
        <strain evidence="2 3">YKJ-13</strain>
    </source>
</reference>
<proteinExistence type="predicted"/>
<keyword evidence="3" id="KW-1185">Reference proteome</keyword>
<dbReference type="STRING" id="135826.KP77_05760"/>
<feature type="transmembrane region" description="Helical" evidence="1">
    <location>
        <begin position="43"/>
        <end position="61"/>
    </location>
</feature>
<dbReference type="Proteomes" id="UP000031950">
    <property type="component" value="Unassembled WGS sequence"/>
</dbReference>
<evidence type="ECO:0000313" key="3">
    <source>
        <dbReference type="Proteomes" id="UP000031950"/>
    </source>
</evidence>
<sequence>MMIIAQIIPLALIILIITLFLKTRNRSMSVKQKKPRRKIVRPLFIGYTALLMISMAVYYILPASGEEYSEADAERVFEDEGWEVHEKATQNRFDEIDPAYLEEQKTVEFPYTSLVLPEGLMEYGDPLIVVTIDGQLKDQIQMEVYKTPFTLNGVDITDEIVRPDVSFSNNLLNISNVYGQNNLNYVEYNPSFTAQPFLSEEREGLSSGMHYSYGVQVIHLRVPENVEIIGEVQQFQAQ</sequence>
<organism evidence="2 3">
    <name type="scientific">Jeotgalibacillus alimentarius</name>
    <dbReference type="NCBI Taxonomy" id="135826"/>
    <lineage>
        <taxon>Bacteria</taxon>
        <taxon>Bacillati</taxon>
        <taxon>Bacillota</taxon>
        <taxon>Bacilli</taxon>
        <taxon>Bacillales</taxon>
        <taxon>Caryophanaceae</taxon>
        <taxon>Jeotgalibacillus</taxon>
    </lineage>
</organism>
<gene>
    <name evidence="2" type="ORF">KP77_05760</name>
</gene>
<name>A0A0C2SF64_9BACL</name>
<dbReference type="OrthoDB" id="2452221at2"/>
<dbReference type="PATRIC" id="fig|135826.4.peg.571"/>
<keyword evidence="1" id="KW-0472">Membrane</keyword>